<dbReference type="InterPro" id="IPR006477">
    <property type="entry name" value="Yir_bir_cir"/>
</dbReference>
<accession>A0A1C6W981</accession>
<dbReference type="AlphaFoldDB" id="A0A1C6W981"/>
<feature type="transmembrane region" description="Helical" evidence="1">
    <location>
        <begin position="252"/>
        <end position="273"/>
    </location>
</feature>
<dbReference type="Pfam" id="PF06022">
    <property type="entry name" value="Cir_Bir_Yir"/>
    <property type="match status" value="1"/>
</dbReference>
<reference evidence="2" key="1">
    <citation type="submission" date="2016-08" db="EMBL/GenBank/DDBJ databases">
        <authorList>
            <consortium name="Pathogen Informatics"/>
        </authorList>
    </citation>
    <scope>NUCLEOTIDE SEQUENCE</scope>
    <source>
        <strain evidence="2">DS</strain>
    </source>
</reference>
<proteinExistence type="predicted"/>
<evidence type="ECO:0000256" key="1">
    <source>
        <dbReference type="SAM" id="Phobius"/>
    </source>
</evidence>
<keyword evidence="1" id="KW-0472">Membrane</keyword>
<keyword evidence="1" id="KW-1133">Transmembrane helix</keyword>
<keyword evidence="1" id="KW-0812">Transmembrane</keyword>
<sequence length="300" mass="34339">MLKDLCDAIKGIDDLIKVEVEGDGSISFTDEILNVYCPRNIMGQNRKNGINGEKGQCFGYAESTISAFITLLETFKSDGYEENLEYNKLAQYAILLLSYKMTQNHNISAGINKIYNMFHTSNYWNSNYNNYKDQIKKLMDIKDVSKFYNLLKLLCGIYTELDEEATNCTNCLEEAKNFAEKYNELIEDSNNTEGSSYRKMLSALSTDYNSFKKKCNDNGCNDIPSLLSINPPKKYVETSEAASSSSSIANTLIPILSIFSIPIFLGIAYKYSLFGFDKRIHRQYLREKLKKIKKKMNHYI</sequence>
<dbReference type="EMBL" id="FMIN01000009">
    <property type="protein sequence ID" value="SCL82732.1"/>
    <property type="molecule type" value="Genomic_DNA"/>
</dbReference>
<dbReference type="NCBIfam" id="TIGR01590">
    <property type="entry name" value="yir-bir-cir_Pla"/>
    <property type="match status" value="1"/>
</dbReference>
<protein>
    <submittedName>
        <fullName evidence="2">Plasmodium variant antigen protein Cir/Yir/Bir, putative</fullName>
    </submittedName>
</protein>
<dbReference type="Proteomes" id="UP000507536">
    <property type="component" value="Unassembled WGS sequence"/>
</dbReference>
<organism evidence="2">
    <name type="scientific">Plasmodium chabaudi adami</name>
    <dbReference type="NCBI Taxonomy" id="5826"/>
    <lineage>
        <taxon>Eukaryota</taxon>
        <taxon>Sar</taxon>
        <taxon>Alveolata</taxon>
        <taxon>Apicomplexa</taxon>
        <taxon>Aconoidasida</taxon>
        <taxon>Haemosporida</taxon>
        <taxon>Plasmodiidae</taxon>
        <taxon>Plasmodium</taxon>
        <taxon>Plasmodium (Vinckeia)</taxon>
    </lineage>
</organism>
<name>A0A1C6W981_PLACE</name>
<evidence type="ECO:0000313" key="2">
    <source>
        <dbReference type="EMBL" id="SCL82732.1"/>
    </source>
</evidence>
<gene>
    <name evidence="2" type="ORF">PCHDS_000489800</name>
</gene>